<dbReference type="InterPro" id="IPR017896">
    <property type="entry name" value="4Fe4S_Fe-S-bd"/>
</dbReference>
<dbReference type="Proteomes" id="UP000427906">
    <property type="component" value="Chromosome"/>
</dbReference>
<keyword evidence="7" id="KW-0472">Membrane</keyword>
<name>A0A5K7YNH1_9BACT</name>
<dbReference type="EMBL" id="AP021874">
    <property type="protein sequence ID" value="BBO68451.1"/>
    <property type="molecule type" value="Genomic_DNA"/>
</dbReference>
<evidence type="ECO:0000256" key="3">
    <source>
        <dbReference type="ARBA" id="ARBA00022723"/>
    </source>
</evidence>
<keyword evidence="1" id="KW-0285">Flavoprotein</keyword>
<dbReference type="PANTHER" id="PTHR23026:SF90">
    <property type="entry name" value="IODOTYROSINE DEIODINASE 1"/>
    <property type="match status" value="1"/>
</dbReference>
<gene>
    <name evidence="9" type="ORF">DSCA_23810</name>
</gene>
<evidence type="ECO:0000313" key="9">
    <source>
        <dbReference type="EMBL" id="BBO68451.1"/>
    </source>
</evidence>
<keyword evidence="2" id="KW-0288">FMN</keyword>
<dbReference type="SUPFAM" id="SSF55469">
    <property type="entry name" value="FMN-dependent nitroreductase-like"/>
    <property type="match status" value="1"/>
</dbReference>
<dbReference type="OrthoDB" id="368873at2"/>
<reference evidence="9 10" key="1">
    <citation type="submission" date="2019-11" db="EMBL/GenBank/DDBJ databases">
        <title>Comparative genomics of hydrocarbon-degrading Desulfosarcina strains.</title>
        <authorList>
            <person name="Watanabe M."/>
            <person name="Kojima H."/>
            <person name="Fukui M."/>
        </authorList>
    </citation>
    <scope>NUCLEOTIDE SEQUENCE [LARGE SCALE GENOMIC DNA]</scope>
    <source>
        <strain evidence="9 10">PL12</strain>
    </source>
</reference>
<evidence type="ECO:0000256" key="2">
    <source>
        <dbReference type="ARBA" id="ARBA00022643"/>
    </source>
</evidence>
<feature type="domain" description="4Fe-4S ferredoxin-type" evidence="8">
    <location>
        <begin position="43"/>
        <end position="71"/>
    </location>
</feature>
<keyword evidence="4" id="KW-0560">Oxidoreductase</keyword>
<evidence type="ECO:0000256" key="5">
    <source>
        <dbReference type="ARBA" id="ARBA00023004"/>
    </source>
</evidence>
<dbReference type="InterPro" id="IPR050627">
    <property type="entry name" value="Nitroreductase/BluB"/>
</dbReference>
<accession>A0A5K7YNH1</accession>
<dbReference type="PANTHER" id="PTHR23026">
    <property type="entry name" value="NADPH NITROREDUCTASE"/>
    <property type="match status" value="1"/>
</dbReference>
<organism evidence="9 10">
    <name type="scientific">Desulfosarcina alkanivorans</name>
    <dbReference type="NCBI Taxonomy" id="571177"/>
    <lineage>
        <taxon>Bacteria</taxon>
        <taxon>Pseudomonadati</taxon>
        <taxon>Thermodesulfobacteriota</taxon>
        <taxon>Desulfobacteria</taxon>
        <taxon>Desulfobacterales</taxon>
        <taxon>Desulfosarcinaceae</taxon>
        <taxon>Desulfosarcina</taxon>
    </lineage>
</organism>
<protein>
    <submittedName>
        <fullName evidence="9">Nitroreductase</fullName>
    </submittedName>
</protein>
<keyword evidence="6" id="KW-0411">Iron-sulfur</keyword>
<dbReference type="SUPFAM" id="SSF54862">
    <property type="entry name" value="4Fe-4S ferredoxins"/>
    <property type="match status" value="1"/>
</dbReference>
<evidence type="ECO:0000256" key="7">
    <source>
        <dbReference type="SAM" id="Phobius"/>
    </source>
</evidence>
<dbReference type="Pfam" id="PF00037">
    <property type="entry name" value="Fer4"/>
    <property type="match status" value="1"/>
</dbReference>
<evidence type="ECO:0000256" key="6">
    <source>
        <dbReference type="ARBA" id="ARBA00023014"/>
    </source>
</evidence>
<dbReference type="InterPro" id="IPR000415">
    <property type="entry name" value="Nitroreductase-like"/>
</dbReference>
<keyword evidence="7" id="KW-1133">Transmembrane helix</keyword>
<keyword evidence="5" id="KW-0408">Iron</keyword>
<dbReference type="Gene3D" id="3.30.70.20">
    <property type="match status" value="1"/>
</dbReference>
<dbReference type="PROSITE" id="PS51379">
    <property type="entry name" value="4FE4S_FER_2"/>
    <property type="match status" value="2"/>
</dbReference>
<feature type="transmembrane region" description="Helical" evidence="7">
    <location>
        <begin position="242"/>
        <end position="263"/>
    </location>
</feature>
<evidence type="ECO:0000313" key="10">
    <source>
        <dbReference type="Proteomes" id="UP000427906"/>
    </source>
</evidence>
<keyword evidence="3" id="KW-0479">Metal-binding</keyword>
<dbReference type="GO" id="GO:0051536">
    <property type="term" value="F:iron-sulfur cluster binding"/>
    <property type="evidence" value="ECO:0007669"/>
    <property type="project" value="UniProtKB-KW"/>
</dbReference>
<evidence type="ECO:0000259" key="8">
    <source>
        <dbReference type="PROSITE" id="PS51379"/>
    </source>
</evidence>
<dbReference type="Gene3D" id="3.40.109.10">
    <property type="entry name" value="NADH Oxidase"/>
    <property type="match status" value="1"/>
</dbReference>
<keyword evidence="7" id="KW-0812">Transmembrane</keyword>
<dbReference type="KEGG" id="dalk:DSCA_23810"/>
<dbReference type="RefSeq" id="WP_155316613.1">
    <property type="nucleotide sequence ID" value="NZ_AP021874.1"/>
</dbReference>
<dbReference type="GO" id="GO:0016491">
    <property type="term" value="F:oxidoreductase activity"/>
    <property type="evidence" value="ECO:0007669"/>
    <property type="project" value="UniProtKB-KW"/>
</dbReference>
<dbReference type="Pfam" id="PF00881">
    <property type="entry name" value="Nitroreductase"/>
    <property type="match status" value="1"/>
</dbReference>
<evidence type="ECO:0000256" key="1">
    <source>
        <dbReference type="ARBA" id="ARBA00022630"/>
    </source>
</evidence>
<dbReference type="PROSITE" id="PS00198">
    <property type="entry name" value="4FE4S_FER_1"/>
    <property type="match status" value="1"/>
</dbReference>
<dbReference type="InterPro" id="IPR017900">
    <property type="entry name" value="4Fe4S_Fe_S_CS"/>
</dbReference>
<evidence type="ECO:0000256" key="4">
    <source>
        <dbReference type="ARBA" id="ARBA00023002"/>
    </source>
</evidence>
<sequence length="314" mass="34004">MTDGKKNLQDRSVTTEIDADACIGCGLCVPVCPKETLGLNDGKAAVIGTESLGCDHCAAACPVDAIRVTAVDAALSHFQTFAADTRWIAHGRFDTAALVNLMGSRRSCRNFSGRPVGRSLLEDLVHVGVTAPSGTNCQPWTFTILPDRDAVDRLGRRVGDFFRQTNRMAENRWLRTGLKLVGRPELDAYYRLHYPTVKMGLAAWDRGERDLLFHGATAVIVVSADDDASCPSEDAMLATGNMLLAAHAMGLGSCLIGFVIEAMRRQRSIVRMLGIPDHETPYAVIALGWPDETYQRVAGRKAALIRYAPSGNAS</sequence>
<keyword evidence="10" id="KW-1185">Reference proteome</keyword>
<feature type="domain" description="4Fe-4S ferredoxin-type" evidence="8">
    <location>
        <begin position="13"/>
        <end position="42"/>
    </location>
</feature>
<dbReference type="AlphaFoldDB" id="A0A5K7YNH1"/>
<proteinExistence type="predicted"/>
<dbReference type="GO" id="GO:0046872">
    <property type="term" value="F:metal ion binding"/>
    <property type="evidence" value="ECO:0007669"/>
    <property type="project" value="UniProtKB-KW"/>
</dbReference>
<dbReference type="InterPro" id="IPR029479">
    <property type="entry name" value="Nitroreductase"/>
</dbReference>